<dbReference type="SMART" id="SM00710">
    <property type="entry name" value="PbH1"/>
    <property type="match status" value="7"/>
</dbReference>
<evidence type="ECO:0000313" key="4">
    <source>
        <dbReference type="Proteomes" id="UP001183176"/>
    </source>
</evidence>
<dbReference type="Pfam" id="PF22815">
    <property type="entry name" value="CatAgl_D1"/>
    <property type="match status" value="1"/>
</dbReference>
<dbReference type="PANTHER" id="PTHR43863:SF2">
    <property type="entry name" value="MALTASE-GLUCOAMYLASE"/>
    <property type="match status" value="1"/>
</dbReference>
<dbReference type="InterPro" id="IPR051816">
    <property type="entry name" value="Glycosyl_Hydrolase_31"/>
</dbReference>
<dbReference type="InterPro" id="IPR041342">
    <property type="entry name" value="CBM35"/>
</dbReference>
<evidence type="ECO:0000313" key="3">
    <source>
        <dbReference type="EMBL" id="MDT0263954.1"/>
    </source>
</evidence>
<dbReference type="Proteomes" id="UP001183176">
    <property type="component" value="Unassembled WGS sequence"/>
</dbReference>
<dbReference type="Pfam" id="PF18099">
    <property type="entry name" value="CBM_35_2"/>
    <property type="match status" value="1"/>
</dbReference>
<dbReference type="InterPro" id="IPR055149">
    <property type="entry name" value="Agl_cat_D2"/>
</dbReference>
<feature type="domain" description="CBM6" evidence="2">
    <location>
        <begin position="397"/>
        <end position="519"/>
    </location>
</feature>
<dbReference type="SUPFAM" id="SSF49785">
    <property type="entry name" value="Galactose-binding domain-like"/>
    <property type="match status" value="3"/>
</dbReference>
<dbReference type="InterPro" id="IPR005084">
    <property type="entry name" value="CBM6"/>
</dbReference>
<dbReference type="Gene3D" id="2.60.120.260">
    <property type="entry name" value="Galactose-binding domain-like"/>
    <property type="match status" value="4"/>
</dbReference>
<dbReference type="InterPro" id="IPR033801">
    <property type="entry name" value="CBM6-CBM35-CBM36-like_1"/>
</dbReference>
<accession>A0ABU2JG51</accession>
<dbReference type="PANTHER" id="PTHR43863">
    <property type="entry name" value="HYDROLASE, PUTATIVE (AFU_ORTHOLOGUE AFUA_1G03140)-RELATED"/>
    <property type="match status" value="1"/>
</dbReference>
<feature type="domain" description="CBM6" evidence="2">
    <location>
        <begin position="42"/>
        <end position="170"/>
    </location>
</feature>
<protein>
    <submittedName>
        <fullName evidence="3">Ig domain-containing protein</fullName>
    </submittedName>
</protein>
<gene>
    <name evidence="3" type="ORF">RM423_21500</name>
</gene>
<comment type="caution">
    <text evidence="3">The sequence shown here is derived from an EMBL/GenBank/DDBJ whole genome shotgun (WGS) entry which is preliminary data.</text>
</comment>
<dbReference type="Pfam" id="PF03422">
    <property type="entry name" value="CBM_6"/>
    <property type="match status" value="1"/>
</dbReference>
<dbReference type="RefSeq" id="WP_311425097.1">
    <property type="nucleotide sequence ID" value="NZ_JAVREH010000061.1"/>
</dbReference>
<keyword evidence="1" id="KW-0732">Signal</keyword>
<dbReference type="InterPro" id="IPR012334">
    <property type="entry name" value="Pectin_lyas_fold"/>
</dbReference>
<dbReference type="InterPro" id="IPR011050">
    <property type="entry name" value="Pectin_lyase_fold/virulence"/>
</dbReference>
<feature type="chain" id="PRO_5046904379" evidence="1">
    <location>
        <begin position="32"/>
        <end position="1056"/>
    </location>
</feature>
<dbReference type="InterPro" id="IPR006626">
    <property type="entry name" value="PbH1"/>
</dbReference>
<dbReference type="InterPro" id="IPR015919">
    <property type="entry name" value="Cadherin-like_sf"/>
</dbReference>
<dbReference type="Pfam" id="PF22816">
    <property type="entry name" value="CatAgl_D2"/>
    <property type="match status" value="1"/>
</dbReference>
<feature type="signal peptide" evidence="1">
    <location>
        <begin position="1"/>
        <end position="31"/>
    </location>
</feature>
<dbReference type="SUPFAM" id="SSF49313">
    <property type="entry name" value="Cadherin-like"/>
    <property type="match status" value="1"/>
</dbReference>
<dbReference type="Gene3D" id="2.60.40.10">
    <property type="entry name" value="Immunoglobulins"/>
    <property type="match status" value="1"/>
</dbReference>
<dbReference type="EMBL" id="JAVREH010000061">
    <property type="protein sequence ID" value="MDT0263954.1"/>
    <property type="molecule type" value="Genomic_DNA"/>
</dbReference>
<dbReference type="SUPFAM" id="SSF51126">
    <property type="entry name" value="Pectin lyase-like"/>
    <property type="match status" value="1"/>
</dbReference>
<name>A0ABU2JG51_9ACTN</name>
<evidence type="ECO:0000256" key="1">
    <source>
        <dbReference type="SAM" id="SignalP"/>
    </source>
</evidence>
<dbReference type="InterPro" id="IPR008979">
    <property type="entry name" value="Galactose-bd-like_sf"/>
</dbReference>
<feature type="domain" description="CBM6" evidence="2">
    <location>
        <begin position="178"/>
        <end position="303"/>
    </location>
</feature>
<dbReference type="Gene3D" id="2.160.20.10">
    <property type="entry name" value="Single-stranded right-handed beta-helix, Pectin lyase-like"/>
    <property type="match status" value="1"/>
</dbReference>
<dbReference type="InterPro" id="IPR013783">
    <property type="entry name" value="Ig-like_fold"/>
</dbReference>
<evidence type="ECO:0000259" key="2">
    <source>
        <dbReference type="PROSITE" id="PS51175"/>
    </source>
</evidence>
<dbReference type="PROSITE" id="PS51175">
    <property type="entry name" value="CBM6"/>
    <property type="match status" value="3"/>
</dbReference>
<sequence>MTLSASRFRLRQLLAVLVALALASGALGAHAAAASAAAAATTTYQAEDASLSGGVVFGSDHTGYTGTGFVGGYTDANKGRAATTFSVNNGTAGAYTASLRYANGTSATMTLTMTVSGGGSRQLTLAATADWNTWTTHTETITLPAGAATIAVAFGSADSGNVNLDALALTPAAAPASVQLEAENTVLAGGAVVGSDHTGFTGTGFVGGFTDANKGTAAITFSPSSSGSVSLALRYANGTGSPHTLSLYVNGQKSSQISLPATTDWNSWSTHVDTVTLAADSTVSYRYDTSDSGNVNLDNLTVAAAAPTPVSVTNPGGQTSTVGSVISLQLTAAGGTPPYTFAATGLPAGLSVSSAGVVSGTPTTAGTYSVTVTAKDAAAASAQASFSWTVNAAGSGQTYEAETAFFAGGPVTSAATSGYTGAGYLTSFGTVGARTTISVSATAAGAATVTVRYLNTTGTTQTIGVSANDLAVGQLSLPAGSGWLTASQSVVLRAGLNAITYRHAGADSAQVSLDNVTVSSGQVLASRGATVPYTEYEAESASTTGTVLAASTTYLDETAEASGRRAVRLSAAGEYVRFTLTQPTNSIVVRYSIPDSADGAGQTAPLSLYANSTKVADLSLTSVYSWVYGGYPYTNVVSQGSPHHFFDEIHAQIGSWPAGTTLTLQRDAADTAAHYDIDLIDTEQVAAATTQPAGYVSATSYGAVANDGADDTSALNSAVAAAKSSNSGLWLPAGTFNVSSRINLAGVSVRGAGEWYTTVRGANGKGGFFATGNDVHIADLLIAGDVRYRDDQNFDTGIEGNFGTGSSVQNVWIEHTKVGMWIDSGTRGLLVTGVRIRDTFADGVNIHADVQDSQFTQSTVRNTGDDGLAMFSEGSPVTRCGFLFDNVQLPMLGNLIGVYGGTSNRVEDDAVYDSVTASAGVAVSTRFSPVPFSGTTSVQRNTLVRTGGYDPYLNTVMPALWIYADTADITSPTVVANLSISNSTNEAVLLSHGGHAITNLSLDHVTIAGAGTYGIQTDAVTGSAALSYVTVSGATSGGLSNPAGYTFVRGAGNSGF</sequence>
<dbReference type="Pfam" id="PF05345">
    <property type="entry name" value="He_PIG"/>
    <property type="match status" value="1"/>
</dbReference>
<dbReference type="CDD" id="cd04083">
    <property type="entry name" value="CBM35_Lmo2446-like"/>
    <property type="match status" value="1"/>
</dbReference>
<proteinExistence type="predicted"/>
<organism evidence="3 4">
    <name type="scientific">Jatrophihabitans lederbergiae</name>
    <dbReference type="NCBI Taxonomy" id="3075547"/>
    <lineage>
        <taxon>Bacteria</taxon>
        <taxon>Bacillati</taxon>
        <taxon>Actinomycetota</taxon>
        <taxon>Actinomycetes</taxon>
        <taxon>Jatrophihabitantales</taxon>
        <taxon>Jatrophihabitantaceae</taxon>
        <taxon>Jatrophihabitans</taxon>
    </lineage>
</organism>
<reference evidence="4" key="1">
    <citation type="submission" date="2023-07" db="EMBL/GenBank/DDBJ databases">
        <title>30 novel species of actinomycetes from the DSMZ collection.</title>
        <authorList>
            <person name="Nouioui I."/>
        </authorList>
    </citation>
    <scope>NUCLEOTIDE SEQUENCE [LARGE SCALE GENOMIC DNA]</scope>
    <source>
        <strain evidence="4">DSM 44399</strain>
    </source>
</reference>
<keyword evidence="4" id="KW-1185">Reference proteome</keyword>
<dbReference type="CDD" id="cd14490">
    <property type="entry name" value="CBM6-CBM35-CBM36_like_1"/>
    <property type="match status" value="1"/>
</dbReference>